<dbReference type="Pfam" id="PF12838">
    <property type="entry name" value="Fer4_7"/>
    <property type="match status" value="1"/>
</dbReference>
<gene>
    <name evidence="17" type="ORF">HMPREF0179_03295</name>
</gene>
<keyword evidence="8 14" id="KW-0249">Electron transport</keyword>
<evidence type="ECO:0000256" key="5">
    <source>
        <dbReference type="ARBA" id="ARBA00022448"/>
    </source>
</evidence>
<evidence type="ECO:0000313" key="17">
    <source>
        <dbReference type="EMBL" id="EFV42898.1"/>
    </source>
</evidence>
<dbReference type="Pfam" id="PF02775">
    <property type="entry name" value="TPP_enzyme_C"/>
    <property type="match status" value="1"/>
</dbReference>
<dbReference type="InterPro" id="IPR017900">
    <property type="entry name" value="4Fe4S_Fe_S_CS"/>
</dbReference>
<evidence type="ECO:0000313" key="18">
    <source>
        <dbReference type="Proteomes" id="UP000006034"/>
    </source>
</evidence>
<protein>
    <recommendedName>
        <fullName evidence="4 14">Indolepyruvate oxidoreductase subunit IorA</fullName>
        <shortName evidence="14">IOR</shortName>
        <ecNumber evidence="3 14">1.2.7.8</ecNumber>
    </recommendedName>
    <alternativeName>
        <fullName evidence="12 14">Indolepyruvate ferredoxin oxidoreductase subunit alpha</fullName>
    </alternativeName>
</protein>
<dbReference type="CDD" id="cd07034">
    <property type="entry name" value="TPP_PYR_PFOR_IOR-alpha_like"/>
    <property type="match status" value="1"/>
</dbReference>
<feature type="binding site" evidence="15">
    <location>
        <position position="575"/>
    </location>
    <ligand>
        <name>[4Fe-4S] cluster</name>
        <dbReference type="ChEBI" id="CHEBI:49883"/>
        <label>2</label>
    </ligand>
</feature>
<evidence type="ECO:0000256" key="9">
    <source>
        <dbReference type="ARBA" id="ARBA00023002"/>
    </source>
</evidence>
<comment type="cofactor">
    <cofactor evidence="14 15">
        <name>[4Fe-4S] cluster</name>
        <dbReference type="ChEBI" id="CHEBI:49883"/>
    </cofactor>
    <text evidence="14 15">Binds 2 [4Fe-4S] clusters. In this family the first cluster has a non-standard and varying [4Fe-4S] binding motif CX(2)CX(2)CX(4-5)CP.</text>
</comment>
<dbReference type="AlphaFoldDB" id="E5YAS4"/>
<feature type="binding site" evidence="15">
    <location>
        <position position="572"/>
    </location>
    <ligand>
        <name>[4Fe-4S] cluster</name>
        <dbReference type="ChEBI" id="CHEBI:49883"/>
        <label>2</label>
    </ligand>
</feature>
<evidence type="ECO:0000256" key="2">
    <source>
        <dbReference type="ARBA" id="ARBA00011238"/>
    </source>
</evidence>
<dbReference type="SUPFAM" id="SSF52518">
    <property type="entry name" value="Thiamin diphosphate-binding fold (THDP-binding)"/>
    <property type="match status" value="2"/>
</dbReference>
<dbReference type="Pfam" id="PF01855">
    <property type="entry name" value="POR_N"/>
    <property type="match status" value="1"/>
</dbReference>
<evidence type="ECO:0000256" key="10">
    <source>
        <dbReference type="ARBA" id="ARBA00023004"/>
    </source>
</evidence>
<keyword evidence="11 14" id="KW-0411">Iron-sulfur</keyword>
<dbReference type="GO" id="GO:0043805">
    <property type="term" value="F:indolepyruvate ferredoxin oxidoreductase activity"/>
    <property type="evidence" value="ECO:0007669"/>
    <property type="project" value="UniProtKB-UniRule"/>
</dbReference>
<comment type="function">
    <text evidence="1 14">Catalyzes the ferredoxin-dependent oxidative decarboxylation of arylpyruvates.</text>
</comment>
<dbReference type="InterPro" id="IPR009014">
    <property type="entry name" value="Transketo_C/PFOR_II"/>
</dbReference>
<dbReference type="STRING" id="563192.HMPREF0179_03295"/>
<comment type="subunit">
    <text evidence="2">Heterodimer of the IorA and IorB subunits.</text>
</comment>
<keyword evidence="17" id="KW-0670">Pyruvate</keyword>
<dbReference type="EMBL" id="ADCP02000005">
    <property type="protein sequence ID" value="EFV42898.1"/>
    <property type="molecule type" value="Genomic_DNA"/>
</dbReference>
<sequence length="590" mass="63774">MKKLLSGNEALARGALEARIEIACGYPGTPSSEILENVSKYKEIYSEWSVNEKVAMDAAAGAAYSGRRALVTTKQVGMNVMSDSLFYTAYTGAEAALVVVTADDPGLFSSQNEQDNRHYAKLGKFPMLEPCDSQECKDFMIEAVDMSERFDTPVVIRTTMRTSHSKSVVELGAPGSYGREVGPFPRNIEKYNSMCTWARKRHYILEQRLLDIEEWSNTWPGNRIEWGDREYGFIAGGIIYEYVKQVFPEASILKLGMCYPLPKKLIREFADGVRNVIVVEELDPFIEEQVRAMGIPARGKDIFSICGELLPEDIAESCRKAGILKDTAPAFSDTSESLPSRSPLLCSGCPHRSTFYNLSQMKVPVAGDIGCYNLGTLPPFNAQHTMGAMGASVGVLHGMGLSGLPEPAVCTIGDGTFFHAGVAPLLNMVHNKGKGTVIIMDNRTTAMTGHQDNPGIEATLSLGTVAPVDIAGLCRACGVEKVLTADAFDLAAVRKALEECTAYDGVSVLITRGDCVFVSRSPKPARVVDADKCIACGKCIQSGCPSVVLSDEKHPRTGKRKARIEPVTCVGCGICAQICPVHAISGPEQA</sequence>
<evidence type="ECO:0000256" key="13">
    <source>
        <dbReference type="ARBA" id="ARBA00048332"/>
    </source>
</evidence>
<feature type="binding site" evidence="15">
    <location>
        <position position="579"/>
    </location>
    <ligand>
        <name>[4Fe-4S] cluster</name>
        <dbReference type="ChEBI" id="CHEBI:49883"/>
        <label>1</label>
    </ligand>
</feature>
<evidence type="ECO:0000256" key="14">
    <source>
        <dbReference type="PIRNR" id="PIRNR006439"/>
    </source>
</evidence>
<dbReference type="PANTHER" id="PTHR43710">
    <property type="entry name" value="2-HYDROXYACYL-COA LYASE"/>
    <property type="match status" value="1"/>
</dbReference>
<comment type="caution">
    <text evidence="17">The sequence shown here is derived from an EMBL/GenBank/DDBJ whole genome shotgun (WGS) entry which is preliminary data.</text>
</comment>
<keyword evidence="18" id="KW-1185">Reference proteome</keyword>
<dbReference type="GO" id="GO:0051539">
    <property type="term" value="F:4 iron, 4 sulfur cluster binding"/>
    <property type="evidence" value="ECO:0007669"/>
    <property type="project" value="UniProtKB-UniRule"/>
</dbReference>
<evidence type="ECO:0000256" key="4">
    <source>
        <dbReference type="ARBA" id="ARBA00017710"/>
    </source>
</evidence>
<feature type="binding site" evidence="15">
    <location>
        <position position="536"/>
    </location>
    <ligand>
        <name>[4Fe-4S] cluster</name>
        <dbReference type="ChEBI" id="CHEBI:49883"/>
        <label>1</label>
    </ligand>
</feature>
<evidence type="ECO:0000256" key="6">
    <source>
        <dbReference type="ARBA" id="ARBA00022485"/>
    </source>
</evidence>
<keyword evidence="5 14" id="KW-0813">Transport</keyword>
<feature type="domain" description="4Fe-4S ferredoxin-type" evidence="16">
    <location>
        <begin position="524"/>
        <end position="554"/>
    </location>
</feature>
<dbReference type="Gene3D" id="3.30.70.20">
    <property type="match status" value="1"/>
</dbReference>
<evidence type="ECO:0000256" key="15">
    <source>
        <dbReference type="PIRSR" id="PIRSR006439-50"/>
    </source>
</evidence>
<dbReference type="GeneID" id="78087602"/>
<dbReference type="FunFam" id="3.40.50.970:FF:000039">
    <property type="entry name" value="Indolepyruvate oxidoreductase subunit IorA"/>
    <property type="match status" value="1"/>
</dbReference>
<feature type="binding site" evidence="15">
    <location>
        <position position="569"/>
    </location>
    <ligand>
        <name>[4Fe-4S] cluster</name>
        <dbReference type="ChEBI" id="CHEBI:49883"/>
        <label>2</label>
    </ligand>
</feature>
<evidence type="ECO:0000256" key="7">
    <source>
        <dbReference type="ARBA" id="ARBA00022723"/>
    </source>
</evidence>
<keyword evidence="10 14" id="KW-0408">Iron</keyword>
<keyword evidence="9 14" id="KW-0560">Oxidoreductase</keyword>
<dbReference type="PANTHER" id="PTHR43710:SF5">
    <property type="entry name" value="INDOLEPYRUVATE FERREDOXIN OXIDOREDUCTASE ALPHA SUBUNIT"/>
    <property type="match status" value="1"/>
</dbReference>
<keyword evidence="7 14" id="KW-0479">Metal-binding</keyword>
<feature type="binding site" evidence="15">
    <location>
        <position position="544"/>
    </location>
    <ligand>
        <name>[4Fe-4S] cluster</name>
        <dbReference type="ChEBI" id="CHEBI:49883"/>
        <label>2</label>
    </ligand>
</feature>
<dbReference type="PROSITE" id="PS51379">
    <property type="entry name" value="4FE4S_FER_2"/>
    <property type="match status" value="2"/>
</dbReference>
<dbReference type="EC" id="1.2.7.8" evidence="3 14"/>
<dbReference type="InterPro" id="IPR011766">
    <property type="entry name" value="TPP_enzyme_TPP-bd"/>
</dbReference>
<evidence type="ECO:0000256" key="1">
    <source>
        <dbReference type="ARBA" id="ARBA00002995"/>
    </source>
</evidence>
<dbReference type="GO" id="GO:0046872">
    <property type="term" value="F:metal ion binding"/>
    <property type="evidence" value="ECO:0007669"/>
    <property type="project" value="UniProtKB-UniRule"/>
</dbReference>
<dbReference type="InterPro" id="IPR002880">
    <property type="entry name" value="Pyrv_Fd/Flavodoxin_OxRdtase_N"/>
</dbReference>
<evidence type="ECO:0000256" key="8">
    <source>
        <dbReference type="ARBA" id="ARBA00022982"/>
    </source>
</evidence>
<organism evidence="17 18">
    <name type="scientific">Bilophila wadsworthia (strain 3_1_6)</name>
    <dbReference type="NCBI Taxonomy" id="563192"/>
    <lineage>
        <taxon>Bacteria</taxon>
        <taxon>Pseudomonadati</taxon>
        <taxon>Thermodesulfobacteriota</taxon>
        <taxon>Desulfovibrionia</taxon>
        <taxon>Desulfovibrionales</taxon>
        <taxon>Desulfovibrionaceae</taxon>
        <taxon>Bilophila</taxon>
    </lineage>
</organism>
<dbReference type="PROSITE" id="PS00198">
    <property type="entry name" value="4FE4S_FER_1"/>
    <property type="match status" value="1"/>
</dbReference>
<dbReference type="CDD" id="cd02008">
    <property type="entry name" value="TPP_IOR_alpha"/>
    <property type="match status" value="1"/>
</dbReference>
<name>E5YAS4_BILW3</name>
<dbReference type="GO" id="GO:0044281">
    <property type="term" value="P:small molecule metabolic process"/>
    <property type="evidence" value="ECO:0007669"/>
    <property type="project" value="UniProtKB-ARBA"/>
</dbReference>
<dbReference type="InterPro" id="IPR045025">
    <property type="entry name" value="HACL1-like"/>
</dbReference>
<keyword evidence="6 14" id="KW-0004">4Fe-4S</keyword>
<dbReference type="InterPro" id="IPR017896">
    <property type="entry name" value="4Fe4S_Fe-S-bd"/>
</dbReference>
<dbReference type="eggNOG" id="COG4231">
    <property type="taxonomic scope" value="Bacteria"/>
</dbReference>
<feature type="domain" description="4Fe-4S ferredoxin-type" evidence="16">
    <location>
        <begin position="560"/>
        <end position="589"/>
    </location>
</feature>
<evidence type="ECO:0000256" key="11">
    <source>
        <dbReference type="ARBA" id="ARBA00023014"/>
    </source>
</evidence>
<evidence type="ECO:0000256" key="12">
    <source>
        <dbReference type="ARBA" id="ARBA00030514"/>
    </source>
</evidence>
<evidence type="ECO:0000256" key="3">
    <source>
        <dbReference type="ARBA" id="ARBA00012812"/>
    </source>
</evidence>
<dbReference type="PIRSF" id="PIRSF006439">
    <property type="entry name" value="Indolepyruvate_ferr_oxidored"/>
    <property type="match status" value="1"/>
</dbReference>
<dbReference type="RefSeq" id="WP_005029969.1">
    <property type="nucleotide sequence ID" value="NZ_KE150241.1"/>
</dbReference>
<comment type="catalytic activity">
    <reaction evidence="13 14">
        <text>indole-3-pyruvate + 2 oxidized [2Fe-2S]-[ferredoxin] + CoA = (indol-3-yl)acetyl-CoA + 2 reduced [2Fe-2S]-[ferredoxin] + CO2 + H(+)</text>
        <dbReference type="Rhea" id="RHEA:12645"/>
        <dbReference type="Rhea" id="RHEA-COMP:10000"/>
        <dbReference type="Rhea" id="RHEA-COMP:10001"/>
        <dbReference type="ChEBI" id="CHEBI:15378"/>
        <dbReference type="ChEBI" id="CHEBI:16526"/>
        <dbReference type="ChEBI" id="CHEBI:17640"/>
        <dbReference type="ChEBI" id="CHEBI:33737"/>
        <dbReference type="ChEBI" id="CHEBI:33738"/>
        <dbReference type="ChEBI" id="CHEBI:57271"/>
        <dbReference type="ChEBI" id="CHEBI:57287"/>
        <dbReference type="EC" id="1.2.7.8"/>
    </reaction>
</comment>
<reference evidence="17 18" key="1">
    <citation type="submission" date="2010-10" db="EMBL/GenBank/DDBJ databases">
        <authorList>
            <consortium name="The Broad Institute Genome Sequencing Platform"/>
            <person name="Ward D."/>
            <person name="Earl A."/>
            <person name="Feldgarden M."/>
            <person name="Young S.K."/>
            <person name="Gargeya S."/>
            <person name="Zeng Q."/>
            <person name="Alvarado L."/>
            <person name="Berlin A."/>
            <person name="Bochicchio J."/>
            <person name="Chapman S.B."/>
            <person name="Chen Z."/>
            <person name="Freedman E."/>
            <person name="Gellesch M."/>
            <person name="Goldberg J."/>
            <person name="Griggs A."/>
            <person name="Gujja S."/>
            <person name="Heilman E."/>
            <person name="Heiman D."/>
            <person name="Howarth C."/>
            <person name="Mehta T."/>
            <person name="Neiman D."/>
            <person name="Pearson M."/>
            <person name="Roberts A."/>
            <person name="Saif S."/>
            <person name="Shea T."/>
            <person name="Shenoy N."/>
            <person name="Sisk P."/>
            <person name="Stolte C."/>
            <person name="Sykes S."/>
            <person name="White J."/>
            <person name="Yandava C."/>
            <person name="Allen-Vercoe E."/>
            <person name="Sibley C."/>
            <person name="Ambrose C.E."/>
            <person name="Strauss J."/>
            <person name="Daigneault M."/>
            <person name="Haas B."/>
            <person name="Nusbaum C."/>
            <person name="Birren B."/>
        </authorList>
    </citation>
    <scope>NUCLEOTIDE SEQUENCE [LARGE SCALE GENOMIC DNA]</scope>
    <source>
        <strain evidence="17 18">3_1_6</strain>
    </source>
</reference>
<evidence type="ECO:0000259" key="16">
    <source>
        <dbReference type="PROSITE" id="PS51379"/>
    </source>
</evidence>
<dbReference type="OrthoDB" id="9804603at2"/>
<dbReference type="SUPFAM" id="SSF54862">
    <property type="entry name" value="4Fe-4S ferredoxins"/>
    <property type="match status" value="1"/>
</dbReference>
<dbReference type="HOGENOM" id="CLU_017727_0_0_7"/>
<feature type="binding site" evidence="15">
    <location>
        <position position="533"/>
    </location>
    <ligand>
        <name>[4Fe-4S] cluster</name>
        <dbReference type="ChEBI" id="CHEBI:49883"/>
        <label>1</label>
    </ligand>
</feature>
<feature type="binding site" evidence="15">
    <location>
        <position position="539"/>
    </location>
    <ligand>
        <name>[4Fe-4S] cluster</name>
        <dbReference type="ChEBI" id="CHEBI:49883"/>
        <label>1</label>
    </ligand>
</feature>
<dbReference type="GO" id="GO:0030976">
    <property type="term" value="F:thiamine pyrophosphate binding"/>
    <property type="evidence" value="ECO:0007669"/>
    <property type="project" value="InterPro"/>
</dbReference>
<dbReference type="Gene3D" id="3.40.50.970">
    <property type="match status" value="2"/>
</dbReference>
<reference evidence="17 18" key="2">
    <citation type="submission" date="2013-04" db="EMBL/GenBank/DDBJ databases">
        <title>The Genome Sequence of Bilophila wadsworthia 3_1_6.</title>
        <authorList>
            <consortium name="The Broad Institute Genomics Platform"/>
            <person name="Earl A."/>
            <person name="Ward D."/>
            <person name="Feldgarden M."/>
            <person name="Gevers D."/>
            <person name="Sibley C."/>
            <person name="Strauss J."/>
            <person name="Allen-Vercoe E."/>
            <person name="Walker B."/>
            <person name="Young S."/>
            <person name="Zeng Q."/>
            <person name="Gargeya S."/>
            <person name="Fitzgerald M."/>
            <person name="Haas B."/>
            <person name="Abouelleil A."/>
            <person name="Allen A.W."/>
            <person name="Alvarado L."/>
            <person name="Arachchi H.M."/>
            <person name="Berlin A.M."/>
            <person name="Chapman S.B."/>
            <person name="Gainer-Dewar J."/>
            <person name="Goldberg J."/>
            <person name="Griggs A."/>
            <person name="Gujja S."/>
            <person name="Hansen M."/>
            <person name="Howarth C."/>
            <person name="Imamovic A."/>
            <person name="Ireland A."/>
            <person name="Larimer J."/>
            <person name="McCowan C."/>
            <person name="Murphy C."/>
            <person name="Pearson M."/>
            <person name="Poon T.W."/>
            <person name="Priest M."/>
            <person name="Roberts A."/>
            <person name="Saif S."/>
            <person name="Shea T."/>
            <person name="Sisk P."/>
            <person name="Sykes S."/>
            <person name="Wortman J."/>
            <person name="Nusbaum C."/>
            <person name="Birren B."/>
        </authorList>
    </citation>
    <scope>NUCLEOTIDE SEQUENCE [LARGE SCALE GENOMIC DNA]</scope>
    <source>
        <strain evidence="17 18">3_1_6</strain>
    </source>
</reference>
<dbReference type="Proteomes" id="UP000006034">
    <property type="component" value="Unassembled WGS sequence"/>
</dbReference>
<accession>E5YAS4</accession>
<dbReference type="InterPro" id="IPR017721">
    <property type="entry name" value="IorA"/>
</dbReference>
<dbReference type="InterPro" id="IPR029061">
    <property type="entry name" value="THDP-binding"/>
</dbReference>
<proteinExistence type="predicted"/>
<dbReference type="SUPFAM" id="SSF52922">
    <property type="entry name" value="TK C-terminal domain-like"/>
    <property type="match status" value="1"/>
</dbReference>